<accession>A0A3D8SNQ7</accession>
<keyword evidence="4" id="KW-1185">Reference proteome</keyword>
<dbReference type="PANTHER" id="PTHR46910">
    <property type="entry name" value="TRANSCRIPTION FACTOR PDR1"/>
    <property type="match status" value="1"/>
</dbReference>
<dbReference type="InterPro" id="IPR050987">
    <property type="entry name" value="AtrR-like"/>
</dbReference>
<dbReference type="AlphaFoldDB" id="A0A3D8SNQ7"/>
<gene>
    <name evidence="3" type="ORF">BP5796_03620</name>
</gene>
<dbReference type="GO" id="GO:0008270">
    <property type="term" value="F:zinc ion binding"/>
    <property type="evidence" value="ECO:0007669"/>
    <property type="project" value="InterPro"/>
</dbReference>
<evidence type="ECO:0000259" key="2">
    <source>
        <dbReference type="SMART" id="SM00906"/>
    </source>
</evidence>
<protein>
    <recommendedName>
        <fullName evidence="2">Xylanolytic transcriptional activator regulatory domain-containing protein</fullName>
    </recommendedName>
</protein>
<evidence type="ECO:0000313" key="4">
    <source>
        <dbReference type="Proteomes" id="UP000256328"/>
    </source>
</evidence>
<evidence type="ECO:0000313" key="3">
    <source>
        <dbReference type="EMBL" id="RDW87926.1"/>
    </source>
</evidence>
<keyword evidence="1" id="KW-0539">Nucleus</keyword>
<sequence>MSLVDGAFQLHSSATPKTLFTDALPGGHRKGTPPLRIDQHAEHAPENVAHDQARRAIPGRRHLSTNASSHMARSLATDLISLLPAKDVAELLVNTYFDRVHWFILIFHQDSFRQSWPEIYDSAPEKDGGYYQNPGFISTFLMVMAIGSQYSSPHTQHLLSQLGVSQEDLQEKILLLIKAKLLDIASLGSLEAVQTCVLLGTYYLYHGRPELAWPVCGCGLRVAQAMSLYRKLPLARHDTVPISLELRRDYDARKRCWWAVYEIETFCSMSYGYPLSIQDSDCDIDLLEVASSFAISDTVDGSLTTKVTLRSYKHFMSKLSMIIKATLVQLYGISQDTMSNLSQTPDSSASLRRLIRNATALDSRLQSWRKDLPNLLRLNSSGSSPAIATATIDIGEGTSTPSAQSEDYIYQLQALTLEFTYQNARILIHRPLLSYKMARKGFDSSESHFLRNNNKPIDPFSNSLRICQEAALATAEIGSLPIFLLSTSTYASTFFGIHTFTAGITLCILSSVEPLTLDSQKSKIGLRKLMAMQTRLKSVSKVSVQGAEILQRLARLVVEKELNELLDASPSLDTPVNNRAVDDEPQEHQRAIMVTEAQTAAMGPYPTVDHVTEDTMNDGFGMDVVENSAMSQALVDLDQGM</sequence>
<name>A0A3D8SNQ7_9HELO</name>
<dbReference type="EMBL" id="PDLN01000004">
    <property type="protein sequence ID" value="RDW87926.1"/>
    <property type="molecule type" value="Genomic_DNA"/>
</dbReference>
<evidence type="ECO:0000256" key="1">
    <source>
        <dbReference type="ARBA" id="ARBA00023242"/>
    </source>
</evidence>
<comment type="caution">
    <text evidence="3">The sequence shown here is derived from an EMBL/GenBank/DDBJ whole genome shotgun (WGS) entry which is preliminary data.</text>
</comment>
<dbReference type="CDD" id="cd12148">
    <property type="entry name" value="fungal_TF_MHR"/>
    <property type="match status" value="1"/>
</dbReference>
<dbReference type="Pfam" id="PF04082">
    <property type="entry name" value="Fungal_trans"/>
    <property type="match status" value="1"/>
</dbReference>
<dbReference type="Proteomes" id="UP000256328">
    <property type="component" value="Unassembled WGS sequence"/>
</dbReference>
<dbReference type="InterPro" id="IPR007219">
    <property type="entry name" value="XnlR_reg_dom"/>
</dbReference>
<dbReference type="GO" id="GO:0003677">
    <property type="term" value="F:DNA binding"/>
    <property type="evidence" value="ECO:0007669"/>
    <property type="project" value="InterPro"/>
</dbReference>
<reference evidence="3 4" key="1">
    <citation type="journal article" date="2018" name="IMA Fungus">
        <title>IMA Genome-F 9: Draft genome sequence of Annulohypoxylon stygium, Aspergillus mulundensis, Berkeleyomyces basicola (syn. Thielaviopsis basicola), Ceratocystis smalleyi, two Cercospora beticola strains, Coleophoma cylindrospora, Fusarium fracticaudum, Phialophora cf. hyalina, and Morchella septimelata.</title>
        <authorList>
            <person name="Wingfield B.D."/>
            <person name="Bills G.F."/>
            <person name="Dong Y."/>
            <person name="Huang W."/>
            <person name="Nel W.J."/>
            <person name="Swalarsk-Parry B.S."/>
            <person name="Vaghefi N."/>
            <person name="Wilken P.M."/>
            <person name="An Z."/>
            <person name="de Beer Z.W."/>
            <person name="De Vos L."/>
            <person name="Chen L."/>
            <person name="Duong T.A."/>
            <person name="Gao Y."/>
            <person name="Hammerbacher A."/>
            <person name="Kikkert J.R."/>
            <person name="Li Y."/>
            <person name="Li H."/>
            <person name="Li K."/>
            <person name="Li Q."/>
            <person name="Liu X."/>
            <person name="Ma X."/>
            <person name="Naidoo K."/>
            <person name="Pethybridge S.J."/>
            <person name="Sun J."/>
            <person name="Steenkamp E.T."/>
            <person name="van der Nest M.A."/>
            <person name="van Wyk S."/>
            <person name="Wingfield M.J."/>
            <person name="Xiong C."/>
            <person name="Yue Q."/>
            <person name="Zhang X."/>
        </authorList>
    </citation>
    <scope>NUCLEOTIDE SEQUENCE [LARGE SCALE GENOMIC DNA]</scope>
    <source>
        <strain evidence="3 4">BP5796</strain>
    </source>
</reference>
<dbReference type="SMART" id="SM00906">
    <property type="entry name" value="Fungal_trans"/>
    <property type="match status" value="1"/>
</dbReference>
<feature type="domain" description="Xylanolytic transcriptional activator regulatory" evidence="2">
    <location>
        <begin position="212"/>
        <end position="293"/>
    </location>
</feature>
<proteinExistence type="predicted"/>
<dbReference type="OrthoDB" id="3266505at2759"/>
<dbReference type="GO" id="GO:0006351">
    <property type="term" value="P:DNA-templated transcription"/>
    <property type="evidence" value="ECO:0007669"/>
    <property type="project" value="InterPro"/>
</dbReference>
<organism evidence="3 4">
    <name type="scientific">Coleophoma crateriformis</name>
    <dbReference type="NCBI Taxonomy" id="565419"/>
    <lineage>
        <taxon>Eukaryota</taxon>
        <taxon>Fungi</taxon>
        <taxon>Dikarya</taxon>
        <taxon>Ascomycota</taxon>
        <taxon>Pezizomycotina</taxon>
        <taxon>Leotiomycetes</taxon>
        <taxon>Helotiales</taxon>
        <taxon>Dermateaceae</taxon>
        <taxon>Coleophoma</taxon>
    </lineage>
</organism>
<dbReference type="PANTHER" id="PTHR46910:SF17">
    <property type="entry name" value="SCFA-RELATED"/>
    <property type="match status" value="1"/>
</dbReference>
<dbReference type="GO" id="GO:0003700">
    <property type="term" value="F:DNA-binding transcription factor activity"/>
    <property type="evidence" value="ECO:0007669"/>
    <property type="project" value="InterPro"/>
</dbReference>